<proteinExistence type="predicted"/>
<dbReference type="Proteomes" id="UP000765509">
    <property type="component" value="Unassembled WGS sequence"/>
</dbReference>
<sequence>MSYSKPHKSLSGSVHVSDSESSIEYVQTQSLLSPNIPLTIPIASSMTVSGFNIDVGNLKAQTSSTWSIPNIFVTPIPPNPTNTQMHLSEGPGSTPEIAQKANPQSKFTCEFLLNPGWNPITSQDPFGQSKQPTLNIPSGSQVHVGNEKRVDGRQKRRPLENVNWSGFLEGNPGLMLPQNMAPKGKSVQSKEPIEDCDELYASSPLVHKEKVTGCHHPYASKTRTGHASSSREEIVDDEDENMSSTQSEINDEPRGDNFMAHEQGTPSNSASQKAQKKWLKAELPENVHGMRSAVHAHCLFLLKVRDKDFSSLPAPPSTEEGEISIEVAGHLGYVPKDVFNEPSTEVQSQGFQRYCKNELHKLGLKQFTQDWESSWQNPFNELMSMVFYRTFCLALVSTKYHHYC</sequence>
<evidence type="ECO:0000313" key="2">
    <source>
        <dbReference type="EMBL" id="MBW0486080.1"/>
    </source>
</evidence>
<organism evidence="2 3">
    <name type="scientific">Austropuccinia psidii MF-1</name>
    <dbReference type="NCBI Taxonomy" id="1389203"/>
    <lineage>
        <taxon>Eukaryota</taxon>
        <taxon>Fungi</taxon>
        <taxon>Dikarya</taxon>
        <taxon>Basidiomycota</taxon>
        <taxon>Pucciniomycotina</taxon>
        <taxon>Pucciniomycetes</taxon>
        <taxon>Pucciniales</taxon>
        <taxon>Sphaerophragmiaceae</taxon>
        <taxon>Austropuccinia</taxon>
    </lineage>
</organism>
<gene>
    <name evidence="2" type="ORF">O181_025795</name>
</gene>
<name>A0A9Q3CN70_9BASI</name>
<feature type="region of interest" description="Disordered" evidence="1">
    <location>
        <begin position="216"/>
        <end position="277"/>
    </location>
</feature>
<feature type="compositionally biased region" description="Polar residues" evidence="1">
    <location>
        <begin position="264"/>
        <end position="273"/>
    </location>
</feature>
<dbReference type="EMBL" id="AVOT02008469">
    <property type="protein sequence ID" value="MBW0486080.1"/>
    <property type="molecule type" value="Genomic_DNA"/>
</dbReference>
<feature type="compositionally biased region" description="Polar residues" evidence="1">
    <location>
        <begin position="126"/>
        <end position="143"/>
    </location>
</feature>
<protein>
    <submittedName>
        <fullName evidence="2">Uncharacterized protein</fullName>
    </submittedName>
</protein>
<dbReference type="AlphaFoldDB" id="A0A9Q3CN70"/>
<feature type="region of interest" description="Disordered" evidence="1">
    <location>
        <begin position="126"/>
        <end position="152"/>
    </location>
</feature>
<evidence type="ECO:0000256" key="1">
    <source>
        <dbReference type="SAM" id="MobiDB-lite"/>
    </source>
</evidence>
<keyword evidence="3" id="KW-1185">Reference proteome</keyword>
<reference evidence="2" key="1">
    <citation type="submission" date="2021-03" db="EMBL/GenBank/DDBJ databases">
        <title>Draft genome sequence of rust myrtle Austropuccinia psidii MF-1, a brazilian biotype.</title>
        <authorList>
            <person name="Quecine M.C."/>
            <person name="Pachon D.M.R."/>
            <person name="Bonatelli M.L."/>
            <person name="Correr F.H."/>
            <person name="Franceschini L.M."/>
            <person name="Leite T.F."/>
            <person name="Margarido G.R.A."/>
            <person name="Almeida C.A."/>
            <person name="Ferrarezi J.A."/>
            <person name="Labate C.A."/>
        </authorList>
    </citation>
    <scope>NUCLEOTIDE SEQUENCE</scope>
    <source>
        <strain evidence="2">MF-1</strain>
    </source>
</reference>
<accession>A0A9Q3CN70</accession>
<evidence type="ECO:0000313" key="3">
    <source>
        <dbReference type="Proteomes" id="UP000765509"/>
    </source>
</evidence>
<comment type="caution">
    <text evidence="2">The sequence shown here is derived from an EMBL/GenBank/DDBJ whole genome shotgun (WGS) entry which is preliminary data.</text>
</comment>